<keyword evidence="2" id="KW-0812">Transmembrane</keyword>
<proteinExistence type="predicted"/>
<evidence type="ECO:0000313" key="3">
    <source>
        <dbReference type="EMBL" id="TWE10273.1"/>
    </source>
</evidence>
<dbReference type="Proteomes" id="UP000318297">
    <property type="component" value="Unassembled WGS sequence"/>
</dbReference>
<comment type="caution">
    <text evidence="3">The sequence shown here is derived from an EMBL/GenBank/DDBJ whole genome shotgun (WGS) entry which is preliminary data.</text>
</comment>
<gene>
    <name evidence="3" type="ORF">BKA23_2627</name>
</gene>
<evidence type="ECO:0000313" key="4">
    <source>
        <dbReference type="Proteomes" id="UP000318297"/>
    </source>
</evidence>
<name>A0A561E3T3_9MICO</name>
<reference evidence="3 4" key="1">
    <citation type="submission" date="2019-06" db="EMBL/GenBank/DDBJ databases">
        <title>Sequencing the genomes of 1000 actinobacteria strains.</title>
        <authorList>
            <person name="Klenk H.-P."/>
        </authorList>
    </citation>
    <scope>NUCLEOTIDE SEQUENCE [LARGE SCALE GENOMIC DNA]</scope>
    <source>
        <strain evidence="3 4">DSM 19560</strain>
    </source>
</reference>
<evidence type="ECO:0000256" key="2">
    <source>
        <dbReference type="SAM" id="Phobius"/>
    </source>
</evidence>
<feature type="region of interest" description="Disordered" evidence="1">
    <location>
        <begin position="1"/>
        <end position="26"/>
    </location>
</feature>
<feature type="transmembrane region" description="Helical" evidence="2">
    <location>
        <begin position="68"/>
        <end position="88"/>
    </location>
</feature>
<dbReference type="EMBL" id="VIVQ01000002">
    <property type="protein sequence ID" value="TWE10273.1"/>
    <property type="molecule type" value="Genomic_DNA"/>
</dbReference>
<accession>A0A561E3T3</accession>
<sequence length="94" mass="9894">MTRVTLRSSGLCDGGGPAPASRGLPKGVSRACRRAGFAVLPTWFSYLAPGAPGLRDEFAEPLSRSDAWIFIAFAVLLVLMSVVVFVVIRGEAVG</sequence>
<dbReference type="AlphaFoldDB" id="A0A561E3T3"/>
<keyword evidence="4" id="KW-1185">Reference proteome</keyword>
<keyword evidence="2" id="KW-0472">Membrane</keyword>
<protein>
    <submittedName>
        <fullName evidence="3">Uncharacterized protein</fullName>
    </submittedName>
</protein>
<evidence type="ECO:0000256" key="1">
    <source>
        <dbReference type="SAM" id="MobiDB-lite"/>
    </source>
</evidence>
<feature type="transmembrane region" description="Helical" evidence="2">
    <location>
        <begin position="31"/>
        <end position="48"/>
    </location>
</feature>
<keyword evidence="2" id="KW-1133">Transmembrane helix</keyword>
<organism evidence="3 4">
    <name type="scientific">Rudaeicoccus suwonensis</name>
    <dbReference type="NCBI Taxonomy" id="657409"/>
    <lineage>
        <taxon>Bacteria</taxon>
        <taxon>Bacillati</taxon>
        <taxon>Actinomycetota</taxon>
        <taxon>Actinomycetes</taxon>
        <taxon>Micrococcales</taxon>
        <taxon>Dermacoccaceae</taxon>
        <taxon>Rudaeicoccus</taxon>
    </lineage>
</organism>